<feature type="domain" description="PNPLA" evidence="3">
    <location>
        <begin position="99"/>
        <end position="292"/>
    </location>
</feature>
<dbReference type="RefSeq" id="WP_115842170.1">
    <property type="nucleotide sequence ID" value="NZ_CP183976.1"/>
</dbReference>
<keyword evidence="1 2" id="KW-0443">Lipid metabolism</keyword>
<dbReference type="AlphaFoldDB" id="A0A3D8VDD1"/>
<keyword evidence="2" id="KW-0442">Lipid degradation</keyword>
<reference evidence="4 5" key="1">
    <citation type="submission" date="2018-08" db="EMBL/GenBank/DDBJ databases">
        <title>Lysobacter soli KCTC 22011, whole genome shotgun sequence.</title>
        <authorList>
            <person name="Zhang X."/>
            <person name="Feng G."/>
            <person name="Zhu H."/>
        </authorList>
    </citation>
    <scope>NUCLEOTIDE SEQUENCE [LARGE SCALE GENOMIC DNA]</scope>
    <source>
        <strain evidence="4 5">KCTC 22011</strain>
    </source>
</reference>
<dbReference type="PROSITE" id="PS51635">
    <property type="entry name" value="PNPLA"/>
    <property type="match status" value="1"/>
</dbReference>
<evidence type="ECO:0000256" key="2">
    <source>
        <dbReference type="PROSITE-ProRule" id="PRU01161"/>
    </source>
</evidence>
<protein>
    <submittedName>
        <fullName evidence="4">Patatin-like phospholipase family protein</fullName>
    </submittedName>
</protein>
<organism evidence="4 5">
    <name type="scientific">Lysobacter soli</name>
    <dbReference type="NCBI Taxonomy" id="453783"/>
    <lineage>
        <taxon>Bacteria</taxon>
        <taxon>Pseudomonadati</taxon>
        <taxon>Pseudomonadota</taxon>
        <taxon>Gammaproteobacteria</taxon>
        <taxon>Lysobacterales</taxon>
        <taxon>Lysobacteraceae</taxon>
        <taxon>Lysobacter</taxon>
    </lineage>
</organism>
<comment type="caution">
    <text evidence="4">The sequence shown here is derived from an EMBL/GenBank/DDBJ whole genome shotgun (WGS) entry which is preliminary data.</text>
</comment>
<proteinExistence type="predicted"/>
<dbReference type="Gene3D" id="3.40.1090.10">
    <property type="entry name" value="Cytosolic phospholipase A2 catalytic domain"/>
    <property type="match status" value="1"/>
</dbReference>
<feature type="short sequence motif" description="GXSXG" evidence="2">
    <location>
        <begin position="132"/>
        <end position="136"/>
    </location>
</feature>
<gene>
    <name evidence="4" type="ORF">DX912_09000</name>
</gene>
<comment type="caution">
    <text evidence="2">Lacks conserved residue(s) required for the propagation of feature annotation.</text>
</comment>
<dbReference type="GO" id="GO:0016787">
    <property type="term" value="F:hydrolase activity"/>
    <property type="evidence" value="ECO:0007669"/>
    <property type="project" value="UniProtKB-UniRule"/>
</dbReference>
<feature type="active site" description="Proton acceptor" evidence="2">
    <location>
        <position position="279"/>
    </location>
</feature>
<keyword evidence="2" id="KW-0378">Hydrolase</keyword>
<sequence length="418" mass="45424">MSLDPLPPCLVLARRPVRLARVVILAVCAAWLVGCVTIPRNPVPADQTPVALIPGMPDARAFAGRPNALMQRDFEQSMEQESREDFPPDADGAVRYPHLALSGGGANGAFGAGFLNGWTRTEKRPVFKIVTGVSTGALMAPFAFLGSKYDGALHRFYTTTTAPDVFTAGSPLMALLRRDSLASTAPLEALIARHIDHALLRDVAAAHRGGRRLYVGTVDLDSRRFVVWNMGLIATYGTPAGDDLFRRVMLASAAIPLVFPPVMFEVEANGKRYDEMHVDGFIGANVFMNSGIFNPTEIYRRAGHFRAYEDTFLVHNGQLHPRPKPTERSMRGIAMRVIETAGRAGMVGDLFREFAIAQRNGGNFHWVTIPEEVEVPDPILFDPAGMTALYDTGYAAALAGPQWLTSPPGMLVPSTPAE</sequence>
<evidence type="ECO:0000313" key="4">
    <source>
        <dbReference type="EMBL" id="RDY67403.1"/>
    </source>
</evidence>
<dbReference type="Proteomes" id="UP000256829">
    <property type="component" value="Unassembled WGS sequence"/>
</dbReference>
<dbReference type="EMBL" id="QTJR01000005">
    <property type="protein sequence ID" value="RDY67403.1"/>
    <property type="molecule type" value="Genomic_DNA"/>
</dbReference>
<evidence type="ECO:0000256" key="1">
    <source>
        <dbReference type="ARBA" id="ARBA00023098"/>
    </source>
</evidence>
<evidence type="ECO:0000259" key="3">
    <source>
        <dbReference type="PROSITE" id="PS51635"/>
    </source>
</evidence>
<name>A0A3D8VDD1_9GAMM</name>
<feature type="active site" description="Nucleophile" evidence="2">
    <location>
        <position position="134"/>
    </location>
</feature>
<dbReference type="InterPro" id="IPR002641">
    <property type="entry name" value="PNPLA_dom"/>
</dbReference>
<dbReference type="InterPro" id="IPR016035">
    <property type="entry name" value="Acyl_Trfase/lysoPLipase"/>
</dbReference>
<dbReference type="Pfam" id="PF01734">
    <property type="entry name" value="Patatin"/>
    <property type="match status" value="1"/>
</dbReference>
<accession>A0A3D8VDD1</accession>
<keyword evidence="5" id="KW-1185">Reference proteome</keyword>
<evidence type="ECO:0000313" key="5">
    <source>
        <dbReference type="Proteomes" id="UP000256829"/>
    </source>
</evidence>
<feature type="short sequence motif" description="GXGXXG" evidence="2">
    <location>
        <begin position="103"/>
        <end position="108"/>
    </location>
</feature>
<dbReference type="GO" id="GO:0016042">
    <property type="term" value="P:lipid catabolic process"/>
    <property type="evidence" value="ECO:0007669"/>
    <property type="project" value="UniProtKB-UniRule"/>
</dbReference>
<dbReference type="SUPFAM" id="SSF52151">
    <property type="entry name" value="FabD/lysophospholipase-like"/>
    <property type="match status" value="1"/>
</dbReference>